<sequence length="135" mass="15192">MAFSRKITDGKIAASTTVTKKSDVPTPRPNCCFTCLTKLIRKLKRKGRLLVSTTAARRQGSSLQWRYDPMSYSLNFDGGACGRLPDDEDYYFRFYAFSSRYIVETGPPRETRTDASWNELELKSCELIAAGSRAG</sequence>
<organism evidence="1">
    <name type="scientific">Brassica cretica</name>
    <name type="common">Mustard</name>
    <dbReference type="NCBI Taxonomy" id="69181"/>
    <lineage>
        <taxon>Eukaryota</taxon>
        <taxon>Viridiplantae</taxon>
        <taxon>Streptophyta</taxon>
        <taxon>Embryophyta</taxon>
        <taxon>Tracheophyta</taxon>
        <taxon>Spermatophyta</taxon>
        <taxon>Magnoliopsida</taxon>
        <taxon>eudicotyledons</taxon>
        <taxon>Gunneridae</taxon>
        <taxon>Pentapetalae</taxon>
        <taxon>rosids</taxon>
        <taxon>malvids</taxon>
        <taxon>Brassicales</taxon>
        <taxon>Brassicaceae</taxon>
        <taxon>Brassiceae</taxon>
        <taxon>Brassica</taxon>
    </lineage>
</organism>
<protein>
    <submittedName>
        <fullName evidence="1">Uncharacterized protein</fullName>
    </submittedName>
</protein>
<name>A0A8S9JZ18_BRACR</name>
<dbReference type="PANTHER" id="PTHR33168">
    <property type="entry name" value="STRESS INDUCED PROTEIN-RELATED"/>
    <property type="match status" value="1"/>
</dbReference>
<comment type="caution">
    <text evidence="1">The sequence shown here is derived from an EMBL/GenBank/DDBJ whole genome shotgun (WGS) entry which is preliminary data.</text>
</comment>
<dbReference type="EMBL" id="QGKY02000246">
    <property type="protein sequence ID" value="KAF2587242.1"/>
    <property type="molecule type" value="Genomic_DNA"/>
</dbReference>
<gene>
    <name evidence="1" type="ORF">F2Q70_00034678</name>
</gene>
<dbReference type="AlphaFoldDB" id="A0A8S9JZ18"/>
<proteinExistence type="predicted"/>
<accession>A0A8S9JZ18</accession>
<reference evidence="1" key="1">
    <citation type="submission" date="2019-12" db="EMBL/GenBank/DDBJ databases">
        <title>Genome sequencing and annotation of Brassica cretica.</title>
        <authorList>
            <person name="Studholme D.J."/>
            <person name="Sarris P.F."/>
        </authorList>
    </citation>
    <scope>NUCLEOTIDE SEQUENCE</scope>
    <source>
        <strain evidence="1">PFS-102/07</strain>
        <tissue evidence="1">Leaf</tissue>
    </source>
</reference>
<evidence type="ECO:0000313" key="1">
    <source>
        <dbReference type="EMBL" id="KAF2587242.1"/>
    </source>
</evidence>